<evidence type="ECO:0000256" key="1">
    <source>
        <dbReference type="SAM" id="SignalP"/>
    </source>
</evidence>
<evidence type="ECO:0000313" key="3">
    <source>
        <dbReference type="EMBL" id="WPB02809.1"/>
    </source>
</evidence>
<name>A0A2G5H7W4_CERBT</name>
<evidence type="ECO:0000313" key="5">
    <source>
        <dbReference type="Proteomes" id="UP001302367"/>
    </source>
</evidence>
<reference evidence="3 5" key="2">
    <citation type="submission" date="2023-09" db="EMBL/GenBank/DDBJ databases">
        <title>Complete-Gapless Cercospora beticola genome.</title>
        <authorList>
            <person name="Wyatt N.A."/>
            <person name="Spanner R.E."/>
            <person name="Bolton M.D."/>
        </authorList>
    </citation>
    <scope>NUCLEOTIDE SEQUENCE [LARGE SCALE GENOMIC DNA]</scope>
    <source>
        <strain evidence="3">Cb09-40</strain>
    </source>
</reference>
<keyword evidence="5" id="KW-1185">Reference proteome</keyword>
<dbReference type="EMBL" id="LKMD01000108">
    <property type="protein sequence ID" value="PIA88616.1"/>
    <property type="molecule type" value="Genomic_DNA"/>
</dbReference>
<dbReference type="Proteomes" id="UP001302367">
    <property type="component" value="Chromosome 5"/>
</dbReference>
<accession>A0A2G5H7W4</accession>
<sequence length="68" mass="7293">MNFKEVIILLFIALSQATPISSPDAAAANQAVPQKDTKYLHYPIFGGQGFCSEVPGAPNPCLIKKPPH</sequence>
<proteinExistence type="predicted"/>
<reference evidence="2 4" key="1">
    <citation type="submission" date="2015-10" db="EMBL/GenBank/DDBJ databases">
        <title>The cercosporin biosynthetic gene cluster was horizontally transferred to several fungal lineages and shown to be expanded in Cercospora beticola based on microsynteny with recipient genomes.</title>
        <authorList>
            <person name="De Jonge R."/>
            <person name="Ebert M.K."/>
            <person name="Suttle J.C."/>
            <person name="Jurick Ii W.M."/>
            <person name="Secor G.A."/>
            <person name="Thomma B.P."/>
            <person name="Van De Peer Y."/>
            <person name="Bolton M.D."/>
        </authorList>
    </citation>
    <scope>NUCLEOTIDE SEQUENCE [LARGE SCALE GENOMIC DNA]</scope>
    <source>
        <strain evidence="2 4">09-40</strain>
    </source>
</reference>
<feature type="signal peptide" evidence="1">
    <location>
        <begin position="1"/>
        <end position="17"/>
    </location>
</feature>
<evidence type="ECO:0000313" key="4">
    <source>
        <dbReference type="Proteomes" id="UP000230605"/>
    </source>
</evidence>
<protein>
    <submittedName>
        <fullName evidence="2">Uncharacterized protein</fullName>
    </submittedName>
</protein>
<evidence type="ECO:0000313" key="2">
    <source>
        <dbReference type="EMBL" id="PIA88616.1"/>
    </source>
</evidence>
<dbReference type="EMBL" id="CP134188">
    <property type="protein sequence ID" value="WPB02809.1"/>
    <property type="molecule type" value="Genomic_DNA"/>
</dbReference>
<feature type="chain" id="PRO_5013713954" evidence="1">
    <location>
        <begin position="18"/>
        <end position="68"/>
    </location>
</feature>
<dbReference type="Proteomes" id="UP000230605">
    <property type="component" value="Chromosome 5"/>
</dbReference>
<gene>
    <name evidence="2" type="ORF">CB0940_06891</name>
    <name evidence="3" type="ORF">RHO25_007445</name>
</gene>
<organism evidence="2 4">
    <name type="scientific">Cercospora beticola</name>
    <name type="common">Sugarbeet leaf spot fungus</name>
    <dbReference type="NCBI Taxonomy" id="122368"/>
    <lineage>
        <taxon>Eukaryota</taxon>
        <taxon>Fungi</taxon>
        <taxon>Dikarya</taxon>
        <taxon>Ascomycota</taxon>
        <taxon>Pezizomycotina</taxon>
        <taxon>Dothideomycetes</taxon>
        <taxon>Dothideomycetidae</taxon>
        <taxon>Mycosphaerellales</taxon>
        <taxon>Mycosphaerellaceae</taxon>
        <taxon>Cercospora</taxon>
    </lineage>
</organism>
<keyword evidence="1" id="KW-0732">Signal</keyword>
<dbReference type="AlphaFoldDB" id="A0A2G5H7W4"/>